<dbReference type="GO" id="GO:0070006">
    <property type="term" value="F:metalloaminopeptidase activity"/>
    <property type="evidence" value="ECO:0007669"/>
    <property type="project" value="InterPro"/>
</dbReference>
<dbReference type="GO" id="GO:0006508">
    <property type="term" value="P:proteolysis"/>
    <property type="evidence" value="ECO:0007669"/>
    <property type="project" value="UniProtKB-KW"/>
</dbReference>
<comment type="function">
    <text evidence="12">Cytosolic metallopeptidase that catalyzes the removal of unsubstituted N-terminal hydrophobic amino acids from various peptides. The presence of Zn(2+) ions is essential for the peptidase activity, and the association with other cofactors can modulate the substrate spectificity of the enzyme. For instance, in the presence of Mn(2+), it displays a specific Cys-Gly hydrolyzing activity of Cys-Gly-S-conjugates. Involved in the metabolism of glutathione and in the degradation of glutathione S-conjugates, which may play a role in the control of the cell redox status.</text>
</comment>
<evidence type="ECO:0000256" key="7">
    <source>
        <dbReference type="ARBA" id="ARBA00023625"/>
    </source>
</evidence>
<comment type="catalytic activity">
    <reaction evidence="6">
        <text>an S-substituted L-cysteinylglycine + H2O = an S-substituted L-cysteine + glycine</text>
        <dbReference type="Rhea" id="RHEA:60444"/>
        <dbReference type="ChEBI" id="CHEBI:15377"/>
        <dbReference type="ChEBI" id="CHEBI:57305"/>
        <dbReference type="ChEBI" id="CHEBI:58717"/>
        <dbReference type="ChEBI" id="CHEBI:143103"/>
        <dbReference type="EC" id="3.4.13.23"/>
    </reaction>
    <physiologicalReaction direction="left-to-right" evidence="6">
        <dbReference type="Rhea" id="RHEA:60445"/>
    </physiologicalReaction>
</comment>
<dbReference type="InterPro" id="IPR011356">
    <property type="entry name" value="Leucine_aapep/pepB"/>
</dbReference>
<evidence type="ECO:0000256" key="13">
    <source>
        <dbReference type="ARBA" id="ARBA00047881"/>
    </source>
</evidence>
<dbReference type="AlphaFoldDB" id="A0A182F883"/>
<evidence type="ECO:0000256" key="5">
    <source>
        <dbReference type="ARBA" id="ARBA00022801"/>
    </source>
</evidence>
<evidence type="ECO:0000256" key="3">
    <source>
        <dbReference type="ARBA" id="ARBA00022438"/>
    </source>
</evidence>
<evidence type="ECO:0000256" key="8">
    <source>
        <dbReference type="ARBA" id="ARBA00029605"/>
    </source>
</evidence>
<evidence type="ECO:0000256" key="12">
    <source>
        <dbReference type="ARBA" id="ARBA00045966"/>
    </source>
</evidence>
<dbReference type="Pfam" id="PF02789">
    <property type="entry name" value="Peptidase_M17_N"/>
    <property type="match status" value="1"/>
</dbReference>
<dbReference type="PANTHER" id="PTHR11963">
    <property type="entry name" value="LEUCINE AMINOPEPTIDASE-RELATED"/>
    <property type="match status" value="1"/>
</dbReference>
<evidence type="ECO:0000256" key="4">
    <source>
        <dbReference type="ARBA" id="ARBA00022670"/>
    </source>
</evidence>
<name>A0A182F883_ANOAL</name>
<evidence type="ECO:0000256" key="2">
    <source>
        <dbReference type="ARBA" id="ARBA00014190"/>
    </source>
</evidence>
<evidence type="ECO:0000256" key="6">
    <source>
        <dbReference type="ARBA" id="ARBA00023511"/>
    </source>
</evidence>
<dbReference type="Proteomes" id="UP000069272">
    <property type="component" value="Chromosome 2R"/>
</dbReference>
<dbReference type="Gene3D" id="3.40.220.10">
    <property type="entry name" value="Leucine Aminopeptidase, subunit E, domain 1"/>
    <property type="match status" value="1"/>
</dbReference>
<proteinExistence type="inferred from homology"/>
<evidence type="ECO:0000256" key="10">
    <source>
        <dbReference type="ARBA" id="ARBA00030997"/>
    </source>
</evidence>
<comment type="catalytic activity">
    <reaction evidence="13">
        <text>S-benzyl-L-cysteinylglycine + H2O = S-benzyl-L-cysteine + glycine</text>
        <dbReference type="Rhea" id="RHEA:62568"/>
        <dbReference type="ChEBI" id="CHEBI:15377"/>
        <dbReference type="ChEBI" id="CHEBI:57305"/>
        <dbReference type="ChEBI" id="CHEBI:145802"/>
        <dbReference type="ChEBI" id="CHEBI:145803"/>
    </reaction>
    <physiologicalReaction direction="left-to-right" evidence="13">
        <dbReference type="Rhea" id="RHEA:62569"/>
    </physiologicalReaction>
</comment>
<evidence type="ECO:0000313" key="17">
    <source>
        <dbReference type="EnsemblMetazoa" id="AALB002707-PA"/>
    </source>
</evidence>
<keyword evidence="3" id="KW-0031">Aminopeptidase</keyword>
<feature type="domain" description="Peptidase M17 leucyl aminopeptidase N-terminal" evidence="16">
    <location>
        <begin position="44"/>
        <end position="175"/>
    </location>
</feature>
<keyword evidence="18" id="KW-1185">Reference proteome</keyword>
<comment type="catalytic activity">
    <reaction evidence="14">
        <text>L-cysteinylglycine + H2O = L-cysteine + glycine</text>
        <dbReference type="Rhea" id="RHEA:28783"/>
        <dbReference type="ChEBI" id="CHEBI:15377"/>
        <dbReference type="ChEBI" id="CHEBI:35235"/>
        <dbReference type="ChEBI" id="CHEBI:57305"/>
        <dbReference type="ChEBI" id="CHEBI:61694"/>
    </reaction>
    <physiologicalReaction direction="left-to-right" evidence="14">
        <dbReference type="Rhea" id="RHEA:28784"/>
    </physiologicalReaction>
</comment>
<dbReference type="SUPFAM" id="SSF52949">
    <property type="entry name" value="Macro domain-like"/>
    <property type="match status" value="1"/>
</dbReference>
<dbReference type="GO" id="GO:0005737">
    <property type="term" value="C:cytoplasm"/>
    <property type="evidence" value="ECO:0007669"/>
    <property type="project" value="InterPro"/>
</dbReference>
<dbReference type="Pfam" id="PF00883">
    <property type="entry name" value="Peptidase_M17"/>
    <property type="match status" value="1"/>
</dbReference>
<keyword evidence="5" id="KW-0378">Hydrolase</keyword>
<evidence type="ECO:0000259" key="16">
    <source>
        <dbReference type="Pfam" id="PF02789"/>
    </source>
</evidence>
<dbReference type="GeneID" id="118457535"/>
<comment type="similarity">
    <text evidence="1">Belongs to the peptidase M17 family.</text>
</comment>
<protein>
    <recommendedName>
        <fullName evidence="2">Cytosol aminopeptidase</fullName>
        <ecNumber evidence="7">3.4.13.23</ecNumber>
    </recommendedName>
    <alternativeName>
        <fullName evidence="10">Cysteinylglycine-S-conjugate dipeptidase</fullName>
    </alternativeName>
    <alternativeName>
        <fullName evidence="11">Leucine aminopeptidase 3</fullName>
    </alternativeName>
    <alternativeName>
        <fullName evidence="9">Proline aminopeptidase</fullName>
    </alternativeName>
    <alternativeName>
        <fullName evidence="8">Prolyl aminopeptidase</fullName>
    </alternativeName>
</protein>
<reference evidence="17 18" key="1">
    <citation type="journal article" date="2017" name="G3 (Bethesda)">
        <title>The Physical Genome Mapping of Anopheles albimanus Corrected Scaffold Misassemblies and Identified Interarm Rearrangements in Genus Anopheles.</title>
        <authorList>
            <person name="Artemov G.N."/>
            <person name="Peery A.N."/>
            <person name="Jiang X."/>
            <person name="Tu Z."/>
            <person name="Stegniy V.N."/>
            <person name="Sharakhova M.V."/>
            <person name="Sharakhov I.V."/>
        </authorList>
    </citation>
    <scope>NUCLEOTIDE SEQUENCE [LARGE SCALE GENOMIC DNA]</scope>
    <source>
        <strain evidence="17 18">ALBI9_A</strain>
    </source>
</reference>
<dbReference type="Gene3D" id="3.40.630.10">
    <property type="entry name" value="Zn peptidases"/>
    <property type="match status" value="1"/>
</dbReference>
<dbReference type="InterPro" id="IPR043472">
    <property type="entry name" value="Macro_dom-like"/>
</dbReference>
<dbReference type="VEuPathDB" id="VectorBase:AALB002707"/>
<dbReference type="OrthoDB" id="412814at2759"/>
<dbReference type="STRING" id="7167.A0A182F883"/>
<reference evidence="17" key="2">
    <citation type="submission" date="2022-08" db="UniProtKB">
        <authorList>
            <consortium name="EnsemblMetazoa"/>
        </authorList>
    </citation>
    <scope>IDENTIFICATION</scope>
    <source>
        <strain evidence="17">STECLA/ALBI9_A</strain>
    </source>
</reference>
<accession>A0A182F883</accession>
<evidence type="ECO:0000313" key="18">
    <source>
        <dbReference type="Proteomes" id="UP000069272"/>
    </source>
</evidence>
<dbReference type="PANTHER" id="PTHR11963:SF25">
    <property type="entry name" value="CYTOSOL AMINOPEPTIDASE"/>
    <property type="match status" value="1"/>
</dbReference>
<evidence type="ECO:0000256" key="9">
    <source>
        <dbReference type="ARBA" id="ARBA00030930"/>
    </source>
</evidence>
<dbReference type="VEuPathDB" id="VectorBase:AALB20_034694"/>
<evidence type="ECO:0000259" key="15">
    <source>
        <dbReference type="Pfam" id="PF00883"/>
    </source>
</evidence>
<dbReference type="KEGG" id="aali:118457535"/>
<dbReference type="PRINTS" id="PR00481">
    <property type="entry name" value="LAMNOPPTDASE"/>
</dbReference>
<organism evidence="17 18">
    <name type="scientific">Anopheles albimanus</name>
    <name type="common">New world malaria mosquito</name>
    <dbReference type="NCBI Taxonomy" id="7167"/>
    <lineage>
        <taxon>Eukaryota</taxon>
        <taxon>Metazoa</taxon>
        <taxon>Ecdysozoa</taxon>
        <taxon>Arthropoda</taxon>
        <taxon>Hexapoda</taxon>
        <taxon>Insecta</taxon>
        <taxon>Pterygota</taxon>
        <taxon>Neoptera</taxon>
        <taxon>Endopterygota</taxon>
        <taxon>Diptera</taxon>
        <taxon>Nematocera</taxon>
        <taxon>Culicoidea</taxon>
        <taxon>Culicidae</taxon>
        <taxon>Anophelinae</taxon>
        <taxon>Anopheles</taxon>
    </lineage>
</organism>
<dbReference type="InterPro" id="IPR008283">
    <property type="entry name" value="Peptidase_M17_N"/>
</dbReference>
<dbReference type="GO" id="GO:0030145">
    <property type="term" value="F:manganese ion binding"/>
    <property type="evidence" value="ECO:0007669"/>
    <property type="project" value="InterPro"/>
</dbReference>
<dbReference type="EnsemblMetazoa" id="AALB002707-RA">
    <property type="protein sequence ID" value="AALB002707-PA"/>
    <property type="gene ID" value="AALB002707"/>
</dbReference>
<dbReference type="EC" id="3.4.13.23" evidence="7"/>
<keyword evidence="4" id="KW-0645">Protease</keyword>
<dbReference type="SUPFAM" id="SSF53187">
    <property type="entry name" value="Zn-dependent exopeptidases"/>
    <property type="match status" value="1"/>
</dbReference>
<evidence type="ECO:0000256" key="14">
    <source>
        <dbReference type="ARBA" id="ARBA00049107"/>
    </source>
</evidence>
<evidence type="ECO:0000256" key="1">
    <source>
        <dbReference type="ARBA" id="ARBA00009528"/>
    </source>
</evidence>
<sequence>MSINIWKRILRPSFKSLQYQTSRNIQHGVKITEQCSNPASRGLVLGVYADENDRLDIGVLTPTAAKYNESYTSGKLLELLRLAGPMPRRGEVRVLYNLEPTYSAVAVCGLGSECLGYDDVEKMDVSKEAIRIAAARGCQELQSLETSRIYVEDFGHAESAAEGAHMGLWVNQELRAVENRKFIPQLQLYYEPELPCDANGWRIGLAKAEAQNLARQLQETPSNHMTPTTFAQNVVQILCNSGVNVEVKVKGWAENQEMTSFLTVAKGSCEPPIFLELSYYGTDTKVPPIILIGQGNTYDSGGLCLKPIEALTDMRGDMTGAACVVAASRAIAALKLPVNIRALIPLCENMIGCSAMKPGDVIQVRNGKSIEIVKTSNEAPLVLVDALLYAEHFGPKYIVDVSTISTAVIESFGKVCSAVFTNSEDLWQRMQNASIHTGDRVWRLPLWDYYREQICSAEHVDVQNMGQGQGANSCKAAAFLREFLPCGQWIHIDALNVLKTKGNDFPYIRRGMTGRPTRTLIEFIAQSVVPRDDCTNSKPQKKALHL</sequence>
<feature type="domain" description="Cytosol aminopeptidase" evidence="15">
    <location>
        <begin position="212"/>
        <end position="521"/>
    </location>
</feature>
<dbReference type="InterPro" id="IPR000819">
    <property type="entry name" value="Peptidase_M17_C"/>
</dbReference>
<evidence type="ECO:0000256" key="11">
    <source>
        <dbReference type="ARBA" id="ARBA00031564"/>
    </source>
</evidence>
<dbReference type="RefSeq" id="XP_035775080.1">
    <property type="nucleotide sequence ID" value="XM_035919187.1"/>
</dbReference>